<proteinExistence type="predicted"/>
<dbReference type="AlphaFoldDB" id="A0A5C1NEP7"/>
<evidence type="ECO:0000313" key="4">
    <source>
        <dbReference type="Proteomes" id="UP000324285"/>
    </source>
</evidence>
<dbReference type="InterPro" id="IPR007844">
    <property type="entry name" value="AsmA"/>
</dbReference>
<feature type="compositionally biased region" description="Low complexity" evidence="1">
    <location>
        <begin position="220"/>
        <end position="240"/>
    </location>
</feature>
<evidence type="ECO:0000313" key="3">
    <source>
        <dbReference type="EMBL" id="QEM80179.1"/>
    </source>
</evidence>
<dbReference type="Pfam" id="PF05170">
    <property type="entry name" value="AsmA"/>
    <property type="match status" value="1"/>
</dbReference>
<dbReference type="GO" id="GO:0090313">
    <property type="term" value="P:regulation of protein targeting to membrane"/>
    <property type="evidence" value="ECO:0007669"/>
    <property type="project" value="TreeGrafter"/>
</dbReference>
<protein>
    <submittedName>
        <fullName evidence="3">AsmA family protein</fullName>
    </submittedName>
</protein>
<dbReference type="RefSeq" id="WP_149282497.1">
    <property type="nucleotide sequence ID" value="NZ_CP038437.2"/>
</dbReference>
<feature type="domain" description="AsmA" evidence="2">
    <location>
        <begin position="1"/>
        <end position="669"/>
    </location>
</feature>
<dbReference type="InterPro" id="IPR052894">
    <property type="entry name" value="AsmA-related"/>
</dbReference>
<reference evidence="3" key="1">
    <citation type="submission" date="2021-02" db="EMBL/GenBank/DDBJ databases">
        <title>Strain Y2R2, a novel species of the genus Halomonas.</title>
        <authorList>
            <person name="Huang H."/>
        </authorList>
    </citation>
    <scope>NUCLEOTIDE SEQUENCE</scope>
    <source>
        <strain evidence="3">Y2R2</strain>
    </source>
</reference>
<feature type="region of interest" description="Disordered" evidence="1">
    <location>
        <begin position="220"/>
        <end position="243"/>
    </location>
</feature>
<dbReference type="EMBL" id="CP038437">
    <property type="protein sequence ID" value="QEM80179.1"/>
    <property type="molecule type" value="Genomic_DNA"/>
</dbReference>
<dbReference type="Proteomes" id="UP000324285">
    <property type="component" value="Chromosome"/>
</dbReference>
<evidence type="ECO:0000259" key="2">
    <source>
        <dbReference type="Pfam" id="PF05170"/>
    </source>
</evidence>
<evidence type="ECO:0000256" key="1">
    <source>
        <dbReference type="SAM" id="MobiDB-lite"/>
    </source>
</evidence>
<dbReference type="GO" id="GO:0005886">
    <property type="term" value="C:plasma membrane"/>
    <property type="evidence" value="ECO:0007669"/>
    <property type="project" value="TreeGrafter"/>
</dbReference>
<keyword evidence="4" id="KW-1185">Reference proteome</keyword>
<dbReference type="OrthoDB" id="9766390at2"/>
<dbReference type="KEGG" id="hbh:E4T21_00370"/>
<name>A0A5C1NEP7_9GAMM</name>
<dbReference type="PANTHER" id="PTHR30441">
    <property type="entry name" value="DUF748 DOMAIN-CONTAINING PROTEIN"/>
    <property type="match status" value="1"/>
</dbReference>
<sequence>MKRLLRTLLAVVGVLALVAVGAVVYVSTFFDLNDLKPRLVELVEEHSGLELELDGPLNWSFYPRLGVSVSQAEAWLPQQPDQAAPFAAIDHASVSLAFAPLLKGVVAVDGLTLDGLSLNLKRDEQGNGNWETLLERLEGKGEGAEKALAPASAGPSFSSGRFSVALNIASVDVLNGTLRLADAKTGRDWLAEDLKVNGTNVNPTSAFPVTSSFVLKSFDQGAKGQQQEGQQEGQKQGEQENGSPLLESSVKLTGQVALGLVDKRYALTDFSLQTDTLLEGDSASQKATLVGNKLVLDLNQQRLLLRGGVLDGSVLDPRLGEKPVDLSLAFQLESDLAEDTAQLRDMALTGPDGLSLRGNLNVADLTGEPSYDGQLRLAPMSLRPWLTRMNALPDMASSDALSEVALTSPVKGSVDEMTLKGLTLVLDDQTFSGNLAARFDGGSLSVDLEGEGLDLDSYLPPADESQGEATASIPGISAAIAQDETSAILPAEWLAKVEEDVDLALGKLILGGQTYEDVILKTQGKDGKHRLTQFDADFHEGKLQATGELDATDKPLKWKLVPKVQGVRLAPLLVSLGEDPAPLAGRLDAEGEFTSRGNASHELVRHLNGTLKTQIKEGSIPRANISRQLCSAVASLEGESTTREWSENTRFEDISATFDIRDGVAHNEDLLITLPGIEMSGQGQLDLGSRVFEATGAGHFVDTADAACSVNPRLTKLEFPVRCEGTLGTDSNEWCSFDTDAFRHNLGRLAGDEAKGEAQEKLEERLDKELEKLDERIGDDASKELRDAVRGLFN</sequence>
<organism evidence="3 4">
    <name type="scientific">Halomonas binhaiensis</name>
    <dbReference type="NCBI Taxonomy" id="2562282"/>
    <lineage>
        <taxon>Bacteria</taxon>
        <taxon>Pseudomonadati</taxon>
        <taxon>Pseudomonadota</taxon>
        <taxon>Gammaproteobacteria</taxon>
        <taxon>Oceanospirillales</taxon>
        <taxon>Halomonadaceae</taxon>
        <taxon>Halomonas</taxon>
    </lineage>
</organism>
<dbReference type="PANTHER" id="PTHR30441:SF4">
    <property type="entry name" value="PROTEIN ASMA"/>
    <property type="match status" value="1"/>
</dbReference>
<accession>A0A5C1NEP7</accession>
<gene>
    <name evidence="3" type="ORF">E4T21_00370</name>
</gene>